<dbReference type="SUPFAM" id="SSF55961">
    <property type="entry name" value="Bet v1-like"/>
    <property type="match status" value="1"/>
</dbReference>
<dbReference type="Pfam" id="PF08327">
    <property type="entry name" value="AHSA1"/>
    <property type="match status" value="1"/>
</dbReference>
<evidence type="ECO:0000259" key="2">
    <source>
        <dbReference type="Pfam" id="PF08327"/>
    </source>
</evidence>
<evidence type="ECO:0000256" key="1">
    <source>
        <dbReference type="ARBA" id="ARBA00006817"/>
    </source>
</evidence>
<accession>A0A4R8U9H7</accession>
<proteinExistence type="inferred from homology"/>
<dbReference type="AlphaFoldDB" id="A0A4R8U9H7"/>
<dbReference type="EMBL" id="SOEZ01000081">
    <property type="protein sequence ID" value="TFB46292.1"/>
    <property type="molecule type" value="Genomic_DNA"/>
</dbReference>
<dbReference type="Proteomes" id="UP000297866">
    <property type="component" value="Unassembled WGS sequence"/>
</dbReference>
<sequence length="161" mass="17722">MSEHNPVTVTAQPGVPFIDIVRELEAPVADVYRAYTDPELVAQWLGPRDLKIEVQEFDVRPGGSWAYIHSDPEGTPYGFRGVFHSVAPERIVQTFEFDGYPGHISLESVAFEDLGGRTRVNIHAVYQSVEDRDGMVQSGMEGGLTEGFERLDDLLASAVGA</sequence>
<dbReference type="OrthoDB" id="5185819at2"/>
<comment type="caution">
    <text evidence="3">The sequence shown here is derived from an EMBL/GenBank/DDBJ whole genome shotgun (WGS) entry which is preliminary data.</text>
</comment>
<dbReference type="InterPro" id="IPR013538">
    <property type="entry name" value="ASHA1/2-like_C"/>
</dbReference>
<evidence type="ECO:0000313" key="3">
    <source>
        <dbReference type="EMBL" id="TFB46292.1"/>
    </source>
</evidence>
<evidence type="ECO:0000313" key="4">
    <source>
        <dbReference type="Proteomes" id="UP000297866"/>
    </source>
</evidence>
<reference evidence="3 4" key="1">
    <citation type="submission" date="2019-03" db="EMBL/GenBank/DDBJ databases">
        <title>Genomics of glacier-inhabiting Cryobacterium strains.</title>
        <authorList>
            <person name="Liu Q."/>
            <person name="Xin Y.-H."/>
        </authorList>
    </citation>
    <scope>NUCLEOTIDE SEQUENCE [LARGE SCALE GENOMIC DNA]</scope>
    <source>
        <strain evidence="3 4">Sr47</strain>
    </source>
</reference>
<gene>
    <name evidence="3" type="ORF">E3O23_17705</name>
</gene>
<keyword evidence="4" id="KW-1185">Reference proteome</keyword>
<feature type="domain" description="Activator of Hsp90 ATPase homologue 1/2-like C-terminal" evidence="2">
    <location>
        <begin position="26"/>
        <end position="155"/>
    </location>
</feature>
<organism evidence="3 4">
    <name type="scientific">Cryobacterium tagatosivorans</name>
    <dbReference type="NCBI Taxonomy" id="1259199"/>
    <lineage>
        <taxon>Bacteria</taxon>
        <taxon>Bacillati</taxon>
        <taxon>Actinomycetota</taxon>
        <taxon>Actinomycetes</taxon>
        <taxon>Micrococcales</taxon>
        <taxon>Microbacteriaceae</taxon>
        <taxon>Cryobacterium</taxon>
    </lineage>
</organism>
<protein>
    <submittedName>
        <fullName evidence="3">Polyketide cyclase</fullName>
    </submittedName>
</protein>
<dbReference type="RefSeq" id="WP_134493378.1">
    <property type="nucleotide sequence ID" value="NZ_SOEZ01000081.1"/>
</dbReference>
<name>A0A4R8U9H7_9MICO</name>
<dbReference type="CDD" id="cd07826">
    <property type="entry name" value="SRPBCC_CalC_Aha1-like_9"/>
    <property type="match status" value="1"/>
</dbReference>
<dbReference type="InterPro" id="IPR023393">
    <property type="entry name" value="START-like_dom_sf"/>
</dbReference>
<comment type="similarity">
    <text evidence="1">Belongs to the AHA1 family.</text>
</comment>
<dbReference type="Gene3D" id="3.30.530.20">
    <property type="match status" value="1"/>
</dbReference>